<sequence length="70" mass="7788">MPAIEQVFYAEIAQTGEFTGDSCRFAGFFSNQDGKEENTCFFAGLMIHPKAFSVPRSMIITRHTEAQAHA</sequence>
<evidence type="ECO:0000313" key="2">
    <source>
        <dbReference type="Proteomes" id="UP000276128"/>
    </source>
</evidence>
<dbReference type="EMBL" id="RXHU01000024">
    <property type="protein sequence ID" value="RTE09962.1"/>
    <property type="molecule type" value="Genomic_DNA"/>
</dbReference>
<accession>A0A430JFY3</accession>
<proteinExistence type="predicted"/>
<evidence type="ECO:0000313" key="1">
    <source>
        <dbReference type="EMBL" id="RTE09962.1"/>
    </source>
</evidence>
<protein>
    <submittedName>
        <fullName evidence="1">Uncharacterized protein</fullName>
    </submittedName>
</protein>
<gene>
    <name evidence="1" type="ORF">EJQ19_09685</name>
</gene>
<dbReference type="Proteomes" id="UP000276128">
    <property type="component" value="Unassembled WGS sequence"/>
</dbReference>
<organism evidence="1 2">
    <name type="scientific">Paenibacillus whitsoniae</name>
    <dbReference type="NCBI Taxonomy" id="2496558"/>
    <lineage>
        <taxon>Bacteria</taxon>
        <taxon>Bacillati</taxon>
        <taxon>Bacillota</taxon>
        <taxon>Bacilli</taxon>
        <taxon>Bacillales</taxon>
        <taxon>Paenibacillaceae</taxon>
        <taxon>Paenibacillus</taxon>
    </lineage>
</organism>
<comment type="caution">
    <text evidence="1">The sequence shown here is derived from an EMBL/GenBank/DDBJ whole genome shotgun (WGS) entry which is preliminary data.</text>
</comment>
<dbReference type="RefSeq" id="WP_126141008.1">
    <property type="nucleotide sequence ID" value="NZ_RXHU01000024.1"/>
</dbReference>
<dbReference type="AlphaFoldDB" id="A0A430JFY3"/>
<name>A0A430JFY3_9BACL</name>
<reference evidence="1 2" key="1">
    <citation type="submission" date="2018-12" db="EMBL/GenBank/DDBJ databases">
        <title>Bacillus ochoae sp. nov., Paenibacillus whitsoniae sp. nov., Paenibacillus spiritus sp. nov. Isolated from the Mars Exploration Rover during spacecraft assembly.</title>
        <authorList>
            <person name="Seuylemezian A."/>
            <person name="Vaishampayan P."/>
        </authorList>
    </citation>
    <scope>NUCLEOTIDE SEQUENCE [LARGE SCALE GENOMIC DNA]</scope>
    <source>
        <strain evidence="1 2">MER 54</strain>
    </source>
</reference>
<keyword evidence="2" id="KW-1185">Reference proteome</keyword>